<accession>A0AA38U7B5</accession>
<dbReference type="SMART" id="SM00256">
    <property type="entry name" value="FBOX"/>
    <property type="match status" value="1"/>
</dbReference>
<dbReference type="NCBIfam" id="TIGR01640">
    <property type="entry name" value="F_box_assoc_1"/>
    <property type="match status" value="1"/>
</dbReference>
<reference evidence="2" key="1">
    <citation type="submission" date="2023-03" db="EMBL/GenBank/DDBJ databases">
        <title>Chromosome-scale reference genome and RAD-based genetic map of yellow starthistle (Centaurea solstitialis) reveal putative structural variation and QTLs associated with invader traits.</title>
        <authorList>
            <person name="Reatini B."/>
            <person name="Cang F.A."/>
            <person name="Jiang Q."/>
            <person name="Mckibben M.T.W."/>
            <person name="Barker M.S."/>
            <person name="Rieseberg L.H."/>
            <person name="Dlugosch K.M."/>
        </authorList>
    </citation>
    <scope>NUCLEOTIDE SEQUENCE</scope>
    <source>
        <strain evidence="2">CAN-66</strain>
        <tissue evidence="2">Leaf</tissue>
    </source>
</reference>
<dbReference type="Proteomes" id="UP001172457">
    <property type="component" value="Chromosome 2"/>
</dbReference>
<dbReference type="CDD" id="cd22157">
    <property type="entry name" value="F-box_AtFBW1-like"/>
    <property type="match status" value="1"/>
</dbReference>
<feature type="domain" description="F-box" evidence="1">
    <location>
        <begin position="1"/>
        <end position="50"/>
    </location>
</feature>
<protein>
    <recommendedName>
        <fullName evidence="1">F-box domain-containing protein</fullName>
    </recommendedName>
</protein>
<dbReference type="EMBL" id="JARYMX010000002">
    <property type="protein sequence ID" value="KAJ9563813.1"/>
    <property type="molecule type" value="Genomic_DNA"/>
</dbReference>
<dbReference type="InterPro" id="IPR006527">
    <property type="entry name" value="F-box-assoc_dom_typ1"/>
</dbReference>
<dbReference type="InterPro" id="IPR050796">
    <property type="entry name" value="SCF_F-box_component"/>
</dbReference>
<dbReference type="PANTHER" id="PTHR31672:SF13">
    <property type="entry name" value="F-BOX PROTEIN CPR30-LIKE"/>
    <property type="match status" value="1"/>
</dbReference>
<dbReference type="Gene3D" id="1.20.1280.50">
    <property type="match status" value="1"/>
</dbReference>
<dbReference type="InterPro" id="IPR017451">
    <property type="entry name" value="F-box-assoc_interact_dom"/>
</dbReference>
<comment type="caution">
    <text evidence="2">The sequence shown here is derived from an EMBL/GenBank/DDBJ whole genome shotgun (WGS) entry which is preliminary data.</text>
</comment>
<evidence type="ECO:0000313" key="3">
    <source>
        <dbReference type="Proteomes" id="UP001172457"/>
    </source>
</evidence>
<dbReference type="InterPro" id="IPR001810">
    <property type="entry name" value="F-box_dom"/>
</dbReference>
<sequence length="365" mass="41687">MENTNIPDDVVSNILSRLSAKPLMRFRCASKHWNSLITDPGFINSRSRRMILMPSGLTGLYAYDPKHRDIVKLTYPFEHQIYKCKIIGTLSNGVVILVLEKHYFGPRTCILYNPLTRATKKLFDLPRPCCDADAEECAYGFGQGNIIIINHECYNPSRNEHNKCNIFSLKTGAWTVPKTTFTVGGESGFFVDNVGLFLNGFLHWIEYVCIEHMFSILVFDVTEMVLTRMDGPRVLVDGYNQKSSVLGMLHGRLCLSNMWSNGFDVWVKEHSEWSKQYSFALPFYQNGCPNYLDLCILEEGRILVKDGVSNQIIMCHLFEDYYDIFKCASEIRVISRYGIDGSGHDFGKPVEYVESLVSPSDIYHV</sequence>
<organism evidence="2 3">
    <name type="scientific">Centaurea solstitialis</name>
    <name type="common">yellow star-thistle</name>
    <dbReference type="NCBI Taxonomy" id="347529"/>
    <lineage>
        <taxon>Eukaryota</taxon>
        <taxon>Viridiplantae</taxon>
        <taxon>Streptophyta</taxon>
        <taxon>Embryophyta</taxon>
        <taxon>Tracheophyta</taxon>
        <taxon>Spermatophyta</taxon>
        <taxon>Magnoliopsida</taxon>
        <taxon>eudicotyledons</taxon>
        <taxon>Gunneridae</taxon>
        <taxon>Pentapetalae</taxon>
        <taxon>asterids</taxon>
        <taxon>campanulids</taxon>
        <taxon>Asterales</taxon>
        <taxon>Asteraceae</taxon>
        <taxon>Carduoideae</taxon>
        <taxon>Cardueae</taxon>
        <taxon>Centaureinae</taxon>
        <taxon>Centaurea</taxon>
    </lineage>
</organism>
<dbReference type="PANTHER" id="PTHR31672">
    <property type="entry name" value="BNACNNG10540D PROTEIN"/>
    <property type="match status" value="1"/>
</dbReference>
<dbReference type="AlphaFoldDB" id="A0AA38U7B5"/>
<evidence type="ECO:0000313" key="2">
    <source>
        <dbReference type="EMBL" id="KAJ9563813.1"/>
    </source>
</evidence>
<name>A0AA38U7B5_9ASTR</name>
<keyword evidence="3" id="KW-1185">Reference proteome</keyword>
<dbReference type="Pfam" id="PF07734">
    <property type="entry name" value="FBA_1"/>
    <property type="match status" value="1"/>
</dbReference>
<dbReference type="SUPFAM" id="SSF81383">
    <property type="entry name" value="F-box domain"/>
    <property type="match status" value="1"/>
</dbReference>
<dbReference type="InterPro" id="IPR036047">
    <property type="entry name" value="F-box-like_dom_sf"/>
</dbReference>
<dbReference type="PROSITE" id="PS50181">
    <property type="entry name" value="FBOX"/>
    <property type="match status" value="1"/>
</dbReference>
<evidence type="ECO:0000259" key="1">
    <source>
        <dbReference type="PROSITE" id="PS50181"/>
    </source>
</evidence>
<proteinExistence type="predicted"/>
<gene>
    <name evidence="2" type="ORF">OSB04_008973</name>
</gene>
<dbReference type="Pfam" id="PF00646">
    <property type="entry name" value="F-box"/>
    <property type="match status" value="1"/>
</dbReference>